<dbReference type="Pfam" id="PF13976">
    <property type="entry name" value="gag_pre-integrs"/>
    <property type="match status" value="1"/>
</dbReference>
<evidence type="ECO:0000259" key="1">
    <source>
        <dbReference type="Pfam" id="PF13976"/>
    </source>
</evidence>
<dbReference type="Gramene" id="C.cajan_28000.t">
    <property type="protein sequence ID" value="C.cajan_28000.t.cds1"/>
    <property type="gene ID" value="C.cajan_28000"/>
</dbReference>
<organism evidence="4 5">
    <name type="scientific">Cajanus cajan</name>
    <name type="common">Pigeon pea</name>
    <name type="synonym">Cajanus indicus</name>
    <dbReference type="NCBI Taxonomy" id="3821"/>
    <lineage>
        <taxon>Eukaryota</taxon>
        <taxon>Viridiplantae</taxon>
        <taxon>Streptophyta</taxon>
        <taxon>Embryophyta</taxon>
        <taxon>Tracheophyta</taxon>
        <taxon>Spermatophyta</taxon>
        <taxon>Magnoliopsida</taxon>
        <taxon>eudicotyledons</taxon>
        <taxon>Gunneridae</taxon>
        <taxon>Pentapetalae</taxon>
        <taxon>rosids</taxon>
        <taxon>fabids</taxon>
        <taxon>Fabales</taxon>
        <taxon>Fabaceae</taxon>
        <taxon>Papilionoideae</taxon>
        <taxon>50 kb inversion clade</taxon>
        <taxon>NPAAA clade</taxon>
        <taxon>indigoferoid/millettioid clade</taxon>
        <taxon>Phaseoleae</taxon>
        <taxon>Cajanus</taxon>
    </lineage>
</organism>
<dbReference type="PANTHER" id="PTHR42648">
    <property type="entry name" value="TRANSPOSASE, PUTATIVE-RELATED"/>
    <property type="match status" value="1"/>
</dbReference>
<evidence type="ECO:0000313" key="4">
    <source>
        <dbReference type="EMBL" id="KYP43441.1"/>
    </source>
</evidence>
<gene>
    <name evidence="2" type="ORF">KK1_035080</name>
    <name evidence="3" type="ORF">KK1_035084</name>
    <name evidence="4" type="ORF">KK1_035087</name>
</gene>
<dbReference type="InterPro" id="IPR025724">
    <property type="entry name" value="GAG-pre-integrase_dom"/>
</dbReference>
<feature type="domain" description="GAG-pre-integrase" evidence="1">
    <location>
        <begin position="8"/>
        <end position="62"/>
    </location>
</feature>
<proteinExistence type="predicted"/>
<name>A0A151RLK7_CAJCA</name>
<evidence type="ECO:0000313" key="3">
    <source>
        <dbReference type="EMBL" id="KYP43439.1"/>
    </source>
</evidence>
<evidence type="ECO:0000313" key="2">
    <source>
        <dbReference type="EMBL" id="KYP43435.1"/>
    </source>
</evidence>
<dbReference type="EMBL" id="KQ483666">
    <property type="protein sequence ID" value="KYP43439.1"/>
    <property type="molecule type" value="Genomic_DNA"/>
</dbReference>
<dbReference type="InterPro" id="IPR039537">
    <property type="entry name" value="Retrotran_Ty1/copia-like"/>
</dbReference>
<dbReference type="Gramene" id="C.cajan_28006.t">
    <property type="protein sequence ID" value="C.cajan_28006.t.cds1"/>
    <property type="gene ID" value="C.cajan_28006"/>
</dbReference>
<dbReference type="EMBL" id="KQ483666">
    <property type="protein sequence ID" value="KYP43435.1"/>
    <property type="molecule type" value="Genomic_DNA"/>
</dbReference>
<dbReference type="AlphaFoldDB" id="A0A151RLK7"/>
<dbReference type="PANTHER" id="PTHR42648:SF28">
    <property type="entry name" value="TRANSPOSON-ENCODED PROTEIN WITH RIBONUCLEASE H-LIKE AND RETROVIRUS ZINC FINGER-LIKE DOMAINS"/>
    <property type="match status" value="1"/>
</dbReference>
<keyword evidence="5" id="KW-1185">Reference proteome</keyword>
<dbReference type="Proteomes" id="UP000075243">
    <property type="component" value="Unassembled WGS sequence"/>
</dbReference>
<evidence type="ECO:0000313" key="5">
    <source>
        <dbReference type="Proteomes" id="UP000075243"/>
    </source>
</evidence>
<reference evidence="4 5" key="1">
    <citation type="journal article" date="2012" name="Nat. Biotechnol.">
        <title>Draft genome sequence of pigeonpea (Cajanus cajan), an orphan legume crop of resource-poor farmers.</title>
        <authorList>
            <person name="Varshney R.K."/>
            <person name="Chen W."/>
            <person name="Li Y."/>
            <person name="Bharti A.K."/>
            <person name="Saxena R.K."/>
            <person name="Schlueter J.A."/>
            <person name="Donoghue M.T."/>
            <person name="Azam S."/>
            <person name="Fan G."/>
            <person name="Whaley A.M."/>
            <person name="Farmer A.D."/>
            <person name="Sheridan J."/>
            <person name="Iwata A."/>
            <person name="Tuteja R."/>
            <person name="Penmetsa R.V."/>
            <person name="Wu W."/>
            <person name="Upadhyaya H.D."/>
            <person name="Yang S.P."/>
            <person name="Shah T."/>
            <person name="Saxena K.B."/>
            <person name="Michael T."/>
            <person name="McCombie W.R."/>
            <person name="Yang B."/>
            <person name="Zhang G."/>
            <person name="Yang H."/>
            <person name="Wang J."/>
            <person name="Spillane C."/>
            <person name="Cook D.R."/>
            <person name="May G.D."/>
            <person name="Xu X."/>
            <person name="Jackson S.A."/>
        </authorList>
    </citation>
    <scope>NUCLEOTIDE SEQUENCE [LARGE SCALE GENOMIC DNA]</scope>
    <source>
        <strain evidence="5">cv. Asha</strain>
    </source>
</reference>
<dbReference type="EMBL" id="KQ483666">
    <property type="protein sequence ID" value="KYP43441.1"/>
    <property type="molecule type" value="Genomic_DNA"/>
</dbReference>
<dbReference type="Gramene" id="C.cajan_28004.t">
    <property type="protein sequence ID" value="C.cajan_28004.t.cds1"/>
    <property type="gene ID" value="C.cajan_28004"/>
</dbReference>
<protein>
    <submittedName>
        <fullName evidence="4">Retrovirus-related Pol polyprotein from transposon TNT 1-94</fullName>
    </submittedName>
</protein>
<accession>A0A151RLK7</accession>
<sequence length="121" mass="13784">MVELPAEVNSVSDDVGHSSTLWHQRLGHMNEKRMKILVSKGKIPELKEVEVGFCELCVFGKQKRVTFANSGRMPKVEKLELVHTDVYIPTLVSSLGGSRYYVTFFDDSTRKVCVYFLKQKS</sequence>